<proteinExistence type="predicted"/>
<reference evidence="1 2" key="1">
    <citation type="submission" date="2018-06" db="EMBL/GenBank/DDBJ databases">
        <title>Genome Sequence of the Brown Rot Fungal Pathogen Monilinia fructigena.</title>
        <authorList>
            <person name="Landi L."/>
            <person name="De Miccolis Angelini R.M."/>
            <person name="Pollastro S."/>
            <person name="Abate D."/>
            <person name="Faretra F."/>
            <person name="Romanazzi G."/>
        </authorList>
    </citation>
    <scope>NUCLEOTIDE SEQUENCE [LARGE SCALE GENOMIC DNA]</scope>
    <source>
        <strain evidence="1 2">Mfrg269</strain>
    </source>
</reference>
<accession>A0A395J1W7</accession>
<comment type="caution">
    <text evidence="1">The sequence shown here is derived from an EMBL/GenBank/DDBJ whole genome shotgun (WGS) entry which is preliminary data.</text>
</comment>
<dbReference type="OrthoDB" id="3352408at2759"/>
<evidence type="ECO:0000313" key="2">
    <source>
        <dbReference type="Proteomes" id="UP000249056"/>
    </source>
</evidence>
<organism evidence="1 2">
    <name type="scientific">Monilinia fructigena</name>
    <dbReference type="NCBI Taxonomy" id="38457"/>
    <lineage>
        <taxon>Eukaryota</taxon>
        <taxon>Fungi</taxon>
        <taxon>Dikarya</taxon>
        <taxon>Ascomycota</taxon>
        <taxon>Pezizomycotina</taxon>
        <taxon>Leotiomycetes</taxon>
        <taxon>Helotiales</taxon>
        <taxon>Sclerotiniaceae</taxon>
        <taxon>Monilinia</taxon>
    </lineage>
</organism>
<dbReference type="AlphaFoldDB" id="A0A395J1W7"/>
<dbReference type="PANTHER" id="PTHR42861">
    <property type="entry name" value="CALCIUM-TRANSPORTING ATPASE"/>
    <property type="match status" value="1"/>
</dbReference>
<dbReference type="Gene3D" id="1.20.1110.10">
    <property type="entry name" value="Calcium-transporting ATPase, transmembrane domain"/>
    <property type="match status" value="1"/>
</dbReference>
<dbReference type="Proteomes" id="UP000249056">
    <property type="component" value="Unassembled WGS sequence"/>
</dbReference>
<keyword evidence="2" id="KW-1185">Reference proteome</keyword>
<dbReference type="InterPro" id="IPR008250">
    <property type="entry name" value="ATPase_P-typ_transduc_dom_A_sf"/>
</dbReference>
<dbReference type="SUPFAM" id="SSF81653">
    <property type="entry name" value="Calcium ATPase, transduction domain A"/>
    <property type="match status" value="1"/>
</dbReference>
<name>A0A395J1W7_9HELO</name>
<dbReference type="Gene3D" id="2.70.150.10">
    <property type="entry name" value="Calcium-transporting ATPase, cytoplasmic transduction domain A"/>
    <property type="match status" value="1"/>
</dbReference>
<gene>
    <name evidence="1" type="ORF">DID88_005937</name>
</gene>
<dbReference type="EMBL" id="QKRW01000007">
    <property type="protein sequence ID" value="RAL66266.1"/>
    <property type="molecule type" value="Genomic_DNA"/>
</dbReference>
<sequence length="246" mass="25760">MATERREIPEAEALIADSGSDANSSMAEFASQKMMASKLVPGDLVLFTTGDHISILRPGSSSLEPPASATFASPASGTVGADIRLNSTTNIAFMGTLVRSGHGQGIVYATGGHTHFGTIAASVSETESPRTPLQLSMDALGNQLSQASFVIIAVLLTMNHMTQRRCGIFDADTPLDVDSDDEAVEGKADTVALRILRIGNIANNARLTHLHAPSASSVAILTSTQGQASGQVLKSRWVGQRLTLQC</sequence>
<protein>
    <submittedName>
        <fullName evidence="1">Uncharacterized protein</fullName>
    </submittedName>
</protein>
<evidence type="ECO:0000313" key="1">
    <source>
        <dbReference type="EMBL" id="RAL66266.1"/>
    </source>
</evidence>